<protein>
    <recommendedName>
        <fullName evidence="4">Secreted protein</fullName>
    </recommendedName>
</protein>
<proteinExistence type="predicted"/>
<reference evidence="2 3" key="1">
    <citation type="submission" date="2019-06" db="EMBL/GenBank/DDBJ databases">
        <title>WGS assembly of Gossypium darwinii.</title>
        <authorList>
            <person name="Chen Z.J."/>
            <person name="Sreedasyam A."/>
            <person name="Ando A."/>
            <person name="Song Q."/>
            <person name="De L."/>
            <person name="Hulse-Kemp A."/>
            <person name="Ding M."/>
            <person name="Ye W."/>
            <person name="Kirkbride R."/>
            <person name="Jenkins J."/>
            <person name="Plott C."/>
            <person name="Lovell J."/>
            <person name="Lin Y.-M."/>
            <person name="Vaughn R."/>
            <person name="Liu B."/>
            <person name="Li W."/>
            <person name="Simpson S."/>
            <person name="Scheffler B."/>
            <person name="Saski C."/>
            <person name="Grover C."/>
            <person name="Hu G."/>
            <person name="Conover J."/>
            <person name="Carlson J."/>
            <person name="Shu S."/>
            <person name="Boston L."/>
            <person name="Williams M."/>
            <person name="Peterson D."/>
            <person name="Mcgee K."/>
            <person name="Jones D."/>
            <person name="Wendel J."/>
            <person name="Stelly D."/>
            <person name="Grimwood J."/>
            <person name="Schmutz J."/>
        </authorList>
    </citation>
    <scope>NUCLEOTIDE SEQUENCE [LARGE SCALE GENOMIC DNA]</scope>
    <source>
        <strain evidence="2">1808015.09</strain>
    </source>
</reference>
<evidence type="ECO:0000313" key="3">
    <source>
        <dbReference type="Proteomes" id="UP000323506"/>
    </source>
</evidence>
<dbReference type="AlphaFoldDB" id="A0A5D2AQT6"/>
<name>A0A5D2AQT6_GOSDA</name>
<sequence>MFFLFPFYFILFHHSILSITASKPLNHRRLIRHHHTIILTAISTLPPSRIPYLALTIITISSPKTVPKPINPHTQQPHSLN</sequence>
<evidence type="ECO:0008006" key="4">
    <source>
        <dbReference type="Google" id="ProtNLM"/>
    </source>
</evidence>
<keyword evidence="1" id="KW-0732">Signal</keyword>
<organism evidence="2 3">
    <name type="scientific">Gossypium darwinii</name>
    <name type="common">Darwin's cotton</name>
    <name type="synonym">Gossypium barbadense var. darwinii</name>
    <dbReference type="NCBI Taxonomy" id="34276"/>
    <lineage>
        <taxon>Eukaryota</taxon>
        <taxon>Viridiplantae</taxon>
        <taxon>Streptophyta</taxon>
        <taxon>Embryophyta</taxon>
        <taxon>Tracheophyta</taxon>
        <taxon>Spermatophyta</taxon>
        <taxon>Magnoliopsida</taxon>
        <taxon>eudicotyledons</taxon>
        <taxon>Gunneridae</taxon>
        <taxon>Pentapetalae</taxon>
        <taxon>rosids</taxon>
        <taxon>malvids</taxon>
        <taxon>Malvales</taxon>
        <taxon>Malvaceae</taxon>
        <taxon>Malvoideae</taxon>
        <taxon>Gossypium</taxon>
    </lineage>
</organism>
<keyword evidence="3" id="KW-1185">Reference proteome</keyword>
<feature type="chain" id="PRO_5022868725" description="Secreted protein" evidence="1">
    <location>
        <begin position="23"/>
        <end position="81"/>
    </location>
</feature>
<accession>A0A5D2AQT6</accession>
<feature type="signal peptide" evidence="1">
    <location>
        <begin position="1"/>
        <end position="22"/>
    </location>
</feature>
<dbReference type="EMBL" id="CM017711">
    <property type="protein sequence ID" value="TYG46385.1"/>
    <property type="molecule type" value="Genomic_DNA"/>
</dbReference>
<dbReference type="Proteomes" id="UP000323506">
    <property type="component" value="Chromosome D11"/>
</dbReference>
<gene>
    <name evidence="2" type="ORF">ES288_D11G252600v1</name>
</gene>
<evidence type="ECO:0000256" key="1">
    <source>
        <dbReference type="SAM" id="SignalP"/>
    </source>
</evidence>
<evidence type="ECO:0000313" key="2">
    <source>
        <dbReference type="EMBL" id="TYG46385.1"/>
    </source>
</evidence>